<accession>A0A0D2MED6</accession>
<protein>
    <submittedName>
        <fullName evidence="1">Uncharacterized protein</fullName>
    </submittedName>
</protein>
<sequence>MDAAEVLERPEARVWATPEEAAQMRANGLQLRPAAGEAGAAAAGGGSGGRRSRVREWVLSLQPVGVSKERYAPWLGRPLGQEDVDRLWLQRADLSSNKPGPGEVDVTDRLHHKFINSVRVTIMKKCIAFRFK</sequence>
<dbReference type="KEGG" id="mng:MNEG_8888"/>
<dbReference type="Proteomes" id="UP000054498">
    <property type="component" value="Unassembled WGS sequence"/>
</dbReference>
<reference evidence="1 2" key="1">
    <citation type="journal article" date="2013" name="BMC Genomics">
        <title>Reconstruction of the lipid metabolism for the microalga Monoraphidium neglectum from its genome sequence reveals characteristics suitable for biofuel production.</title>
        <authorList>
            <person name="Bogen C."/>
            <person name="Al-Dilaimi A."/>
            <person name="Albersmeier A."/>
            <person name="Wichmann J."/>
            <person name="Grundmann M."/>
            <person name="Rupp O."/>
            <person name="Lauersen K.J."/>
            <person name="Blifernez-Klassen O."/>
            <person name="Kalinowski J."/>
            <person name="Goesmann A."/>
            <person name="Mussgnug J.H."/>
            <person name="Kruse O."/>
        </authorList>
    </citation>
    <scope>NUCLEOTIDE SEQUENCE [LARGE SCALE GENOMIC DNA]</scope>
    <source>
        <strain evidence="1 2">SAG 48.87</strain>
    </source>
</reference>
<evidence type="ECO:0000313" key="2">
    <source>
        <dbReference type="Proteomes" id="UP000054498"/>
    </source>
</evidence>
<name>A0A0D2MED6_9CHLO</name>
<keyword evidence="2" id="KW-1185">Reference proteome</keyword>
<organism evidence="1 2">
    <name type="scientific">Monoraphidium neglectum</name>
    <dbReference type="NCBI Taxonomy" id="145388"/>
    <lineage>
        <taxon>Eukaryota</taxon>
        <taxon>Viridiplantae</taxon>
        <taxon>Chlorophyta</taxon>
        <taxon>core chlorophytes</taxon>
        <taxon>Chlorophyceae</taxon>
        <taxon>CS clade</taxon>
        <taxon>Sphaeropleales</taxon>
        <taxon>Selenastraceae</taxon>
        <taxon>Monoraphidium</taxon>
    </lineage>
</organism>
<dbReference type="EMBL" id="KK101965">
    <property type="protein sequence ID" value="KIY99076.1"/>
    <property type="molecule type" value="Genomic_DNA"/>
</dbReference>
<evidence type="ECO:0000313" key="1">
    <source>
        <dbReference type="EMBL" id="KIY99076.1"/>
    </source>
</evidence>
<dbReference type="RefSeq" id="XP_013898096.1">
    <property type="nucleotide sequence ID" value="XM_014042642.1"/>
</dbReference>
<proteinExistence type="predicted"/>
<gene>
    <name evidence="1" type="ORF">MNEG_8888</name>
</gene>
<dbReference type="GeneID" id="25741763"/>
<dbReference type="AlphaFoldDB" id="A0A0D2MED6"/>